<comment type="similarity">
    <text evidence="2">Belongs to the GOLPH3/VPS74 family.</text>
</comment>
<dbReference type="Proteomes" id="UP001342314">
    <property type="component" value="Unassembled WGS sequence"/>
</dbReference>
<organism evidence="7 8">
    <name type="scientific">Rhodotorula paludigena</name>
    <dbReference type="NCBI Taxonomy" id="86838"/>
    <lineage>
        <taxon>Eukaryota</taxon>
        <taxon>Fungi</taxon>
        <taxon>Dikarya</taxon>
        <taxon>Basidiomycota</taxon>
        <taxon>Pucciniomycotina</taxon>
        <taxon>Microbotryomycetes</taxon>
        <taxon>Sporidiobolales</taxon>
        <taxon>Sporidiobolaceae</taxon>
        <taxon>Rhodotorula</taxon>
    </lineage>
</organism>
<feature type="compositionally biased region" description="Low complexity" evidence="6">
    <location>
        <begin position="16"/>
        <end position="48"/>
    </location>
</feature>
<dbReference type="PANTHER" id="PTHR12704">
    <property type="entry name" value="TRANS-GOLGI PROTEIN GMX33"/>
    <property type="match status" value="1"/>
</dbReference>
<dbReference type="InterPro" id="IPR008628">
    <property type="entry name" value="GPP34-like"/>
</dbReference>
<comment type="subcellular location">
    <subcellularLocation>
        <location evidence="1">Golgi apparatus membrane</location>
        <topology evidence="1">Peripheral membrane protein</topology>
        <orientation evidence="1">Cytoplasmic side</orientation>
    </subcellularLocation>
</comment>
<dbReference type="GO" id="GO:0031985">
    <property type="term" value="C:Golgi cisterna"/>
    <property type="evidence" value="ECO:0007669"/>
    <property type="project" value="TreeGrafter"/>
</dbReference>
<protein>
    <recommendedName>
        <fullName evidence="9">GPP34-domain-containing protein</fullName>
    </recommendedName>
</protein>
<keyword evidence="4" id="KW-0446">Lipid-binding</keyword>
<dbReference type="GO" id="GO:0070273">
    <property type="term" value="F:phosphatidylinositol-4-phosphate binding"/>
    <property type="evidence" value="ECO:0007669"/>
    <property type="project" value="InterPro"/>
</dbReference>
<dbReference type="AlphaFoldDB" id="A0AAV5GWD3"/>
<dbReference type="PANTHER" id="PTHR12704:SF2">
    <property type="entry name" value="GOLGI PHOSPHOPROTEIN 3 HOMOLOG SAURON"/>
    <property type="match status" value="1"/>
</dbReference>
<dbReference type="GO" id="GO:0005829">
    <property type="term" value="C:cytosol"/>
    <property type="evidence" value="ECO:0007669"/>
    <property type="project" value="TreeGrafter"/>
</dbReference>
<dbReference type="GO" id="GO:0048194">
    <property type="term" value="P:Golgi vesicle budding"/>
    <property type="evidence" value="ECO:0007669"/>
    <property type="project" value="TreeGrafter"/>
</dbReference>
<keyword evidence="5" id="KW-0472">Membrane</keyword>
<gene>
    <name evidence="7" type="ORF">Rhopal_005928-T1</name>
</gene>
<evidence type="ECO:0008006" key="9">
    <source>
        <dbReference type="Google" id="ProtNLM"/>
    </source>
</evidence>
<feature type="compositionally biased region" description="Basic and acidic residues" evidence="6">
    <location>
        <begin position="53"/>
        <end position="62"/>
    </location>
</feature>
<proteinExistence type="inferred from homology"/>
<feature type="region of interest" description="Disordered" evidence="6">
    <location>
        <begin position="1"/>
        <end position="62"/>
    </location>
</feature>
<feature type="compositionally biased region" description="Pro residues" evidence="6">
    <location>
        <begin position="117"/>
        <end position="129"/>
    </location>
</feature>
<reference evidence="7 8" key="1">
    <citation type="submission" date="2021-12" db="EMBL/GenBank/DDBJ databases">
        <title>High titer production of polyol ester of fatty acids by Rhodotorula paludigena BS15 towards product separation-free biomass refinery.</title>
        <authorList>
            <person name="Mano J."/>
            <person name="Ono H."/>
            <person name="Tanaka T."/>
            <person name="Naito K."/>
            <person name="Sushida H."/>
            <person name="Ike M."/>
            <person name="Tokuyasu K."/>
            <person name="Kitaoka M."/>
        </authorList>
    </citation>
    <scope>NUCLEOTIDE SEQUENCE [LARGE SCALE GENOMIC DNA]</scope>
    <source>
        <strain evidence="7 8">BS15</strain>
    </source>
</reference>
<evidence type="ECO:0000256" key="3">
    <source>
        <dbReference type="ARBA" id="ARBA00023034"/>
    </source>
</evidence>
<dbReference type="GO" id="GO:0006890">
    <property type="term" value="P:retrograde vesicle-mediated transport, Golgi to endoplasmic reticulum"/>
    <property type="evidence" value="ECO:0007669"/>
    <property type="project" value="TreeGrafter"/>
</dbReference>
<dbReference type="Pfam" id="PF05719">
    <property type="entry name" value="GPP34"/>
    <property type="match status" value="1"/>
</dbReference>
<dbReference type="GO" id="GO:0005802">
    <property type="term" value="C:trans-Golgi network"/>
    <property type="evidence" value="ECO:0007669"/>
    <property type="project" value="TreeGrafter"/>
</dbReference>
<evidence type="ECO:0000256" key="4">
    <source>
        <dbReference type="ARBA" id="ARBA00023121"/>
    </source>
</evidence>
<name>A0AAV5GWD3_9BASI</name>
<dbReference type="GO" id="GO:0000139">
    <property type="term" value="C:Golgi membrane"/>
    <property type="evidence" value="ECO:0007669"/>
    <property type="project" value="UniProtKB-SubCell"/>
</dbReference>
<evidence type="ECO:0000256" key="1">
    <source>
        <dbReference type="ARBA" id="ARBA00004255"/>
    </source>
</evidence>
<dbReference type="Gene3D" id="1.10.3630.10">
    <property type="entry name" value="yeast vps74-n-term truncation variant domain like"/>
    <property type="match status" value="1"/>
</dbReference>
<keyword evidence="8" id="KW-1185">Reference proteome</keyword>
<evidence type="ECO:0000313" key="8">
    <source>
        <dbReference type="Proteomes" id="UP001342314"/>
    </source>
</evidence>
<evidence type="ECO:0000256" key="6">
    <source>
        <dbReference type="SAM" id="MobiDB-lite"/>
    </source>
</evidence>
<evidence type="ECO:0000256" key="2">
    <source>
        <dbReference type="ARBA" id="ARBA00007284"/>
    </source>
</evidence>
<sequence length="491" mass="52274">MASTQSGLSRRRGANSASHAPAAPSSSSSLAPAPAQSASRPQSPAHAPAGHKIAYDERDLGDAEEDRIHPRLTLMEEVLLLGLKDKQASPCLSRLLLVLPHILYRARCSPQKARRPATPPAPPPPPPPDASCALDTPAPQFAGARTACINAGCVSGGLARLAAGFGHPCKEDRAHARGYLSFWNDNISYTLRGCIVLELALRHRIAMVRDPGRRRFPLADRYIEVVDDRLTGEVLLDEALKMMKVSERMSVGTWIDLMSGETWNVMKIGYQLKQVRERLAKGLVDKGVLRTEKRNFLLFDMATHPVSDPTFKDDVLRRTLALLTTRTAAVPTSHMYGDAVRYRTIRAVAMVCAAFAANVLENALVHLGYDQRENAFAKADELLADFSQWPFGAYREAGAAGGGGGLGSASSAGGGGGSGRGAAGAGIGTGGSAASAESANLAEIMRLARLEIVGQGAGDAPGGAEKQTMRELHLEVVAACVEVFRRMDSLL</sequence>
<keyword evidence="3" id="KW-0333">Golgi apparatus</keyword>
<dbReference type="EMBL" id="BQKY01000012">
    <property type="protein sequence ID" value="GJN92888.1"/>
    <property type="molecule type" value="Genomic_DNA"/>
</dbReference>
<comment type="caution">
    <text evidence="7">The sequence shown here is derived from an EMBL/GenBank/DDBJ whole genome shotgun (WGS) entry which is preliminary data.</text>
</comment>
<evidence type="ECO:0000256" key="5">
    <source>
        <dbReference type="ARBA" id="ARBA00023136"/>
    </source>
</evidence>
<evidence type="ECO:0000313" key="7">
    <source>
        <dbReference type="EMBL" id="GJN92888.1"/>
    </source>
</evidence>
<dbReference type="GO" id="GO:0007030">
    <property type="term" value="P:Golgi organization"/>
    <property type="evidence" value="ECO:0007669"/>
    <property type="project" value="TreeGrafter"/>
</dbReference>
<dbReference type="GO" id="GO:0043001">
    <property type="term" value="P:Golgi to plasma membrane protein transport"/>
    <property type="evidence" value="ECO:0007669"/>
    <property type="project" value="TreeGrafter"/>
</dbReference>
<feature type="region of interest" description="Disordered" evidence="6">
    <location>
        <begin position="110"/>
        <end position="136"/>
    </location>
</feature>
<accession>A0AAV5GWD3</accession>
<dbReference type="InterPro" id="IPR038261">
    <property type="entry name" value="GPP34-like_sf"/>
</dbReference>